<name>A0ABU3K357_9BACT</name>
<proteinExistence type="predicted"/>
<evidence type="ECO:0000313" key="2">
    <source>
        <dbReference type="Proteomes" id="UP001250932"/>
    </source>
</evidence>
<reference evidence="1 2" key="1">
    <citation type="journal article" date="2023" name="ISME J.">
        <title>Cultivation and genomic characterization of novel and ubiquitous marine nitrite-oxidizing bacteria from the Nitrospirales.</title>
        <authorList>
            <person name="Mueller A.J."/>
            <person name="Daebeler A."/>
            <person name="Herbold C.W."/>
            <person name="Kirkegaard R.H."/>
            <person name="Daims H."/>
        </authorList>
    </citation>
    <scope>NUCLEOTIDE SEQUENCE [LARGE SCALE GENOMIC DNA]</scope>
    <source>
        <strain evidence="1 2">EB</strain>
    </source>
</reference>
<protein>
    <submittedName>
        <fullName evidence="1">Uncharacterized protein</fullName>
    </submittedName>
</protein>
<dbReference type="RefSeq" id="WP_313831189.1">
    <property type="nucleotide sequence ID" value="NZ_JAQOUE010000001.1"/>
</dbReference>
<sequence length="116" mass="13180">MISRDLRQALVGAIRHSNFSRYEVAGRLSELLGREVSKYVLDRWLAESAEESRIPAEAVAPLCQILSTIEPLTILARSLQCVVLEPAQAREMQILKLRIQRQEIDRQLQALEGEVK</sequence>
<keyword evidence="2" id="KW-1185">Reference proteome</keyword>
<dbReference type="Proteomes" id="UP001250932">
    <property type="component" value="Unassembled WGS sequence"/>
</dbReference>
<comment type="caution">
    <text evidence="1">The sequence shown here is derived from an EMBL/GenBank/DDBJ whole genome shotgun (WGS) entry which is preliminary data.</text>
</comment>
<dbReference type="EMBL" id="JAQOUE010000001">
    <property type="protein sequence ID" value="MDT7040830.1"/>
    <property type="molecule type" value="Genomic_DNA"/>
</dbReference>
<organism evidence="1 2">
    <name type="scientific">Candidatus Nitronereus thalassa</name>
    <dbReference type="NCBI Taxonomy" id="3020898"/>
    <lineage>
        <taxon>Bacteria</taxon>
        <taxon>Pseudomonadati</taxon>
        <taxon>Nitrospirota</taxon>
        <taxon>Nitrospiria</taxon>
        <taxon>Nitrospirales</taxon>
        <taxon>Nitrospiraceae</taxon>
        <taxon>Candidatus Nitronereus</taxon>
    </lineage>
</organism>
<gene>
    <name evidence="1" type="ORF">PPG34_00620</name>
</gene>
<evidence type="ECO:0000313" key="1">
    <source>
        <dbReference type="EMBL" id="MDT7040830.1"/>
    </source>
</evidence>
<accession>A0ABU3K357</accession>